<dbReference type="EMBL" id="KZ678134">
    <property type="protein sequence ID" value="PSN68305.1"/>
    <property type="molecule type" value="Genomic_DNA"/>
</dbReference>
<evidence type="ECO:0000256" key="1">
    <source>
        <dbReference type="SAM" id="MobiDB-lite"/>
    </source>
</evidence>
<dbReference type="AlphaFoldDB" id="A0A2T2NS86"/>
<name>A0A2T2NS86_CORCC</name>
<evidence type="ECO:0000313" key="3">
    <source>
        <dbReference type="EMBL" id="PSN68305.1"/>
    </source>
</evidence>
<feature type="compositionally biased region" description="Low complexity" evidence="1">
    <location>
        <begin position="199"/>
        <end position="213"/>
    </location>
</feature>
<protein>
    <submittedName>
        <fullName evidence="3">Uncharacterized protein</fullName>
    </submittedName>
</protein>
<feature type="signal peptide" evidence="2">
    <location>
        <begin position="1"/>
        <end position="20"/>
    </location>
</feature>
<feature type="compositionally biased region" description="Polar residues" evidence="1">
    <location>
        <begin position="178"/>
        <end position="188"/>
    </location>
</feature>
<organism evidence="3 4">
    <name type="scientific">Corynespora cassiicola Philippines</name>
    <dbReference type="NCBI Taxonomy" id="1448308"/>
    <lineage>
        <taxon>Eukaryota</taxon>
        <taxon>Fungi</taxon>
        <taxon>Dikarya</taxon>
        <taxon>Ascomycota</taxon>
        <taxon>Pezizomycotina</taxon>
        <taxon>Dothideomycetes</taxon>
        <taxon>Pleosporomycetidae</taxon>
        <taxon>Pleosporales</taxon>
        <taxon>Corynesporascaceae</taxon>
        <taxon>Corynespora</taxon>
    </lineage>
</organism>
<feature type="chain" id="PRO_5015461556" evidence="2">
    <location>
        <begin position="21"/>
        <end position="239"/>
    </location>
</feature>
<accession>A0A2T2NS86</accession>
<keyword evidence="4" id="KW-1185">Reference proteome</keyword>
<sequence>MRSPRVLIAVLFAFIATAYALPEFPALEARKHDGDGNNGTSKNDNPLNKACHKMTKLTKLSDLANNQTKLDELMSKGRIDQARVDEIKAKAANVTAELQSMQSNTTLVEECAVVNAHRKDLRRCKKMKRLEKLASMANNDTALVAFTQKKDLNETLIAKLKEKISEATTKLQEMQSNTTLTDMCASQQKQEETQDGANSPSGAAGAEQSAGSSGANGLTAKTLPYFFIPALAAVFTFLL</sequence>
<reference evidence="3 4" key="1">
    <citation type="journal article" date="2018" name="Front. Microbiol.">
        <title>Genome-Wide Analysis of Corynespora cassiicola Leaf Fall Disease Putative Effectors.</title>
        <authorList>
            <person name="Lopez D."/>
            <person name="Ribeiro S."/>
            <person name="Label P."/>
            <person name="Fumanal B."/>
            <person name="Venisse J.S."/>
            <person name="Kohler A."/>
            <person name="de Oliveira R.R."/>
            <person name="Labutti K."/>
            <person name="Lipzen A."/>
            <person name="Lail K."/>
            <person name="Bauer D."/>
            <person name="Ohm R.A."/>
            <person name="Barry K.W."/>
            <person name="Spatafora J."/>
            <person name="Grigoriev I.V."/>
            <person name="Martin F.M."/>
            <person name="Pujade-Renaud V."/>
        </authorList>
    </citation>
    <scope>NUCLEOTIDE SEQUENCE [LARGE SCALE GENOMIC DNA]</scope>
    <source>
        <strain evidence="3 4">Philippines</strain>
    </source>
</reference>
<dbReference type="Proteomes" id="UP000240883">
    <property type="component" value="Unassembled WGS sequence"/>
</dbReference>
<keyword evidence="2" id="KW-0732">Signal</keyword>
<evidence type="ECO:0000256" key="2">
    <source>
        <dbReference type="SAM" id="SignalP"/>
    </source>
</evidence>
<feature type="region of interest" description="Disordered" evidence="1">
    <location>
        <begin position="178"/>
        <end position="213"/>
    </location>
</feature>
<gene>
    <name evidence="3" type="ORF">BS50DRAFT_633909</name>
</gene>
<dbReference type="OrthoDB" id="5243723at2759"/>
<proteinExistence type="predicted"/>
<evidence type="ECO:0000313" key="4">
    <source>
        <dbReference type="Proteomes" id="UP000240883"/>
    </source>
</evidence>